<feature type="transmembrane region" description="Helical" evidence="8">
    <location>
        <begin position="272"/>
        <end position="292"/>
    </location>
</feature>
<reference evidence="9" key="1">
    <citation type="submission" date="2020-10" db="EMBL/GenBank/DDBJ databases">
        <authorList>
            <person name="Gilroy R."/>
        </authorList>
    </citation>
    <scope>NUCLEOTIDE SEQUENCE</scope>
    <source>
        <strain evidence="9">13766</strain>
    </source>
</reference>
<keyword evidence="4" id="KW-1003">Cell membrane</keyword>
<accession>A0A9D1G3B2</accession>
<evidence type="ECO:0000256" key="4">
    <source>
        <dbReference type="ARBA" id="ARBA00022475"/>
    </source>
</evidence>
<comment type="subcellular location">
    <subcellularLocation>
        <location evidence="1">Cell membrane</location>
        <topology evidence="1">Multi-pass membrane protein</topology>
    </subcellularLocation>
</comment>
<evidence type="ECO:0000313" key="10">
    <source>
        <dbReference type="Proteomes" id="UP000824140"/>
    </source>
</evidence>
<dbReference type="PANTHER" id="PTHR21716:SF53">
    <property type="entry name" value="PERMEASE PERM-RELATED"/>
    <property type="match status" value="1"/>
</dbReference>
<feature type="transmembrane region" description="Helical" evidence="8">
    <location>
        <begin position="213"/>
        <end position="241"/>
    </location>
</feature>
<evidence type="ECO:0000313" key="9">
    <source>
        <dbReference type="EMBL" id="HIS93695.1"/>
    </source>
</evidence>
<gene>
    <name evidence="9" type="ORF">IAA84_11835</name>
</gene>
<feature type="transmembrane region" description="Helical" evidence="8">
    <location>
        <begin position="12"/>
        <end position="29"/>
    </location>
</feature>
<evidence type="ECO:0000256" key="6">
    <source>
        <dbReference type="ARBA" id="ARBA00022989"/>
    </source>
</evidence>
<keyword evidence="3" id="KW-0813">Transport</keyword>
<dbReference type="InterPro" id="IPR002549">
    <property type="entry name" value="AI-2E-like"/>
</dbReference>
<evidence type="ECO:0000256" key="7">
    <source>
        <dbReference type="ARBA" id="ARBA00023136"/>
    </source>
</evidence>
<evidence type="ECO:0000256" key="8">
    <source>
        <dbReference type="SAM" id="Phobius"/>
    </source>
</evidence>
<comment type="similarity">
    <text evidence="2">Belongs to the autoinducer-2 exporter (AI-2E) (TC 2.A.86) family.</text>
</comment>
<keyword evidence="5 8" id="KW-0812">Transmembrane</keyword>
<feature type="transmembrane region" description="Helical" evidence="8">
    <location>
        <begin position="304"/>
        <end position="332"/>
    </location>
</feature>
<organism evidence="9 10">
    <name type="scientific">Candidatus Alectryocaccomicrobium excrementavium</name>
    <dbReference type="NCBI Taxonomy" id="2840668"/>
    <lineage>
        <taxon>Bacteria</taxon>
        <taxon>Bacillati</taxon>
        <taxon>Bacillota</taxon>
        <taxon>Clostridia</taxon>
        <taxon>Candidatus Alectryocaccomicrobium</taxon>
    </lineage>
</organism>
<dbReference type="EMBL" id="DVJN01000223">
    <property type="protein sequence ID" value="HIS93695.1"/>
    <property type="molecule type" value="Genomic_DNA"/>
</dbReference>
<dbReference type="PANTHER" id="PTHR21716">
    <property type="entry name" value="TRANSMEMBRANE PROTEIN"/>
    <property type="match status" value="1"/>
</dbReference>
<keyword evidence="7 8" id="KW-0472">Membrane</keyword>
<sequence>MQRAFRLEPRTWKLIALAALAAAAAIGFWPYLAPALRLAAGGGVIAFLLDPLSQRLCAYLKRPLAVGVAILGVAGALVGLALLLAPFMARQLGALADAVPGSVAAVRALIERAAGFLRDKGIELGPLAANLDWNAVSGLASGALGGAMGFFGNLASGVSSFGMMVVMAYFFLADRENLLLRLEMLVPLAHRALAVKMAGAVKRELMLYLRGQALISLIVGALTSAALALAGLPSALVLGAVTGILNLIPYFGPVLGGIPAVILALNGGWQRVVIVLAALAAVQQIDGALISPRVMGDLTGVSPVAVLLAITVGGSVGGIAGMLFALPSLLILRISLRVWAQRRESD</sequence>
<evidence type="ECO:0000256" key="5">
    <source>
        <dbReference type="ARBA" id="ARBA00022692"/>
    </source>
</evidence>
<dbReference type="AlphaFoldDB" id="A0A9D1G3B2"/>
<feature type="transmembrane region" description="Helical" evidence="8">
    <location>
        <begin position="35"/>
        <end position="52"/>
    </location>
</feature>
<evidence type="ECO:0000256" key="1">
    <source>
        <dbReference type="ARBA" id="ARBA00004651"/>
    </source>
</evidence>
<name>A0A9D1G3B2_9FIRM</name>
<feature type="transmembrane region" description="Helical" evidence="8">
    <location>
        <begin position="247"/>
        <end position="265"/>
    </location>
</feature>
<keyword evidence="6 8" id="KW-1133">Transmembrane helix</keyword>
<dbReference type="Proteomes" id="UP000824140">
    <property type="component" value="Unassembled WGS sequence"/>
</dbReference>
<protein>
    <submittedName>
        <fullName evidence="9">AI-2E family transporter</fullName>
    </submittedName>
</protein>
<reference evidence="9" key="2">
    <citation type="journal article" date="2021" name="PeerJ">
        <title>Extensive microbial diversity within the chicken gut microbiome revealed by metagenomics and culture.</title>
        <authorList>
            <person name="Gilroy R."/>
            <person name="Ravi A."/>
            <person name="Getino M."/>
            <person name="Pursley I."/>
            <person name="Horton D.L."/>
            <person name="Alikhan N.F."/>
            <person name="Baker D."/>
            <person name="Gharbi K."/>
            <person name="Hall N."/>
            <person name="Watson M."/>
            <person name="Adriaenssens E.M."/>
            <person name="Foster-Nyarko E."/>
            <person name="Jarju S."/>
            <person name="Secka A."/>
            <person name="Antonio M."/>
            <person name="Oren A."/>
            <person name="Chaudhuri R.R."/>
            <person name="La Ragione R."/>
            <person name="Hildebrand F."/>
            <person name="Pallen M.J."/>
        </authorList>
    </citation>
    <scope>NUCLEOTIDE SEQUENCE</scope>
    <source>
        <strain evidence="9">13766</strain>
    </source>
</reference>
<dbReference type="GO" id="GO:0005886">
    <property type="term" value="C:plasma membrane"/>
    <property type="evidence" value="ECO:0007669"/>
    <property type="project" value="UniProtKB-SubCell"/>
</dbReference>
<dbReference type="Pfam" id="PF01594">
    <property type="entry name" value="AI-2E_transport"/>
    <property type="match status" value="1"/>
</dbReference>
<evidence type="ECO:0000256" key="2">
    <source>
        <dbReference type="ARBA" id="ARBA00009773"/>
    </source>
</evidence>
<comment type="caution">
    <text evidence="9">The sequence shown here is derived from an EMBL/GenBank/DDBJ whole genome shotgun (WGS) entry which is preliminary data.</text>
</comment>
<evidence type="ECO:0000256" key="3">
    <source>
        <dbReference type="ARBA" id="ARBA00022448"/>
    </source>
</evidence>
<feature type="transmembrane region" description="Helical" evidence="8">
    <location>
        <begin position="64"/>
        <end position="85"/>
    </location>
</feature>
<feature type="transmembrane region" description="Helical" evidence="8">
    <location>
        <begin position="150"/>
        <end position="172"/>
    </location>
</feature>
<dbReference type="GO" id="GO:0055085">
    <property type="term" value="P:transmembrane transport"/>
    <property type="evidence" value="ECO:0007669"/>
    <property type="project" value="TreeGrafter"/>
</dbReference>
<proteinExistence type="inferred from homology"/>